<dbReference type="GeneID" id="5047845"/>
<dbReference type="InterPro" id="IPR002895">
    <property type="entry name" value="Paramecium_SA"/>
</dbReference>
<dbReference type="InParanoid" id="A0EH96"/>
<dbReference type="RefSeq" id="XP_001462060.1">
    <property type="nucleotide sequence ID" value="XM_001462023.1"/>
</dbReference>
<evidence type="ECO:0000313" key="2">
    <source>
        <dbReference type="Proteomes" id="UP000000600"/>
    </source>
</evidence>
<gene>
    <name evidence="1" type="ORF">GSPATT00027011001</name>
</gene>
<reference evidence="1 2" key="1">
    <citation type="journal article" date="2006" name="Nature">
        <title>Global trends of whole-genome duplications revealed by the ciliate Paramecium tetraurelia.</title>
        <authorList>
            <consortium name="Genoscope"/>
            <person name="Aury J.-M."/>
            <person name="Jaillon O."/>
            <person name="Duret L."/>
            <person name="Noel B."/>
            <person name="Jubin C."/>
            <person name="Porcel B.M."/>
            <person name="Segurens B."/>
            <person name="Daubin V."/>
            <person name="Anthouard V."/>
            <person name="Aiach N."/>
            <person name="Arnaiz O."/>
            <person name="Billaut A."/>
            <person name="Beisson J."/>
            <person name="Blanc I."/>
            <person name="Bouhouche K."/>
            <person name="Camara F."/>
            <person name="Duharcourt S."/>
            <person name="Guigo R."/>
            <person name="Gogendeau D."/>
            <person name="Katinka M."/>
            <person name="Keller A.-M."/>
            <person name="Kissmehl R."/>
            <person name="Klotz C."/>
            <person name="Koll F."/>
            <person name="Le Moue A."/>
            <person name="Lepere C."/>
            <person name="Malinsky S."/>
            <person name="Nowacki M."/>
            <person name="Nowak J.K."/>
            <person name="Plattner H."/>
            <person name="Poulain J."/>
            <person name="Ruiz F."/>
            <person name="Serrano V."/>
            <person name="Zagulski M."/>
            <person name="Dessen P."/>
            <person name="Betermier M."/>
            <person name="Weissenbach J."/>
            <person name="Scarpelli C."/>
            <person name="Schachter V."/>
            <person name="Sperling L."/>
            <person name="Meyer E."/>
            <person name="Cohen J."/>
            <person name="Wincker P."/>
        </authorList>
    </citation>
    <scope>NUCLEOTIDE SEQUENCE [LARGE SCALE GENOMIC DNA]</scope>
    <source>
        <strain evidence="1 2">Stock d4-2</strain>
    </source>
</reference>
<organism evidence="1 2">
    <name type="scientific">Paramecium tetraurelia</name>
    <dbReference type="NCBI Taxonomy" id="5888"/>
    <lineage>
        <taxon>Eukaryota</taxon>
        <taxon>Sar</taxon>
        <taxon>Alveolata</taxon>
        <taxon>Ciliophora</taxon>
        <taxon>Intramacronucleata</taxon>
        <taxon>Oligohymenophorea</taxon>
        <taxon>Peniculida</taxon>
        <taxon>Parameciidae</taxon>
        <taxon>Paramecium</taxon>
    </lineage>
</organism>
<dbReference type="OrthoDB" id="10045365at2759"/>
<dbReference type="Proteomes" id="UP000000600">
    <property type="component" value="Unassembled WGS sequence"/>
</dbReference>
<dbReference type="KEGG" id="ptm:GSPATT00027011001"/>
<proteinExistence type="predicted"/>
<dbReference type="SMART" id="SM00639">
    <property type="entry name" value="PSA"/>
    <property type="match status" value="5"/>
</dbReference>
<dbReference type="HOGENOM" id="CLU_644741_0_0_1"/>
<dbReference type="AlphaFoldDB" id="A0EH96"/>
<protein>
    <submittedName>
        <fullName evidence="1">Uncharacterized protein</fullName>
    </submittedName>
</protein>
<sequence>MIQNCTSYLELTECISYQGVQADCEKFVGNGMSCTNDATATSICKAKDCIKLTADSYSESVCQAYGVQCHNNGTKCDVAQSCSSLKSNLVTCTQYIATDGPCIGTALQTETPISCSPAQCSDAPSTLITNTQCDAYKKGCKTNGYGCASSITCADVQSSSVCAAIKSDDNFICIWTSQCRQIESSCNNFTSSGSSVCTSSKTTSGFGICVWKDSVCTDAKCEDLPLSVNSETNCTAYSATCTFSGTGNGFATKGSCTTYKKKEICANAKSTDKMGSCAWDESVVSGTQIKGYRIKECQDAATTLISDSECNSFIDGCVSNGAGCMKSTFTCDMLKTQFKCLQDSFLRPCLWINNSCSQYYNCTDLLLTTVTACQEVSKYCTSDENKCIPLKIFANYTKQNQCTIGTDDTDCGWVTNTKKCQVFTQCSNLVQNVQPTILNGECSTYADSEVTCTIGGTDGNFSFDKSASTCRLRQCSDGSISTSTHNGCFGYQINAMNQCTTDESKCVPLADC</sequence>
<dbReference type="EMBL" id="CT868678">
    <property type="protein sequence ID" value="CAK94687.1"/>
    <property type="molecule type" value="Genomic_DNA"/>
</dbReference>
<accession>A0EH96</accession>
<keyword evidence="2" id="KW-1185">Reference proteome</keyword>
<dbReference type="Pfam" id="PF01508">
    <property type="entry name" value="Paramecium_SA"/>
    <property type="match status" value="3"/>
</dbReference>
<name>A0EH96_PARTE</name>
<evidence type="ECO:0000313" key="1">
    <source>
        <dbReference type="EMBL" id="CAK94687.1"/>
    </source>
</evidence>